<reference evidence="2 3" key="1">
    <citation type="submission" date="2021-10" db="EMBL/GenBank/DDBJ databases">
        <title>Genome sequencing of Xanthomonas strains from NCPPB.</title>
        <authorList>
            <person name="Hussein R."/>
            <person name="Harrison J."/>
            <person name="Studholme D.J."/>
            <person name="Vicente J."/>
            <person name="Grant M."/>
        </authorList>
    </citation>
    <scope>NUCLEOTIDE SEQUENCE [LARGE SCALE GENOMIC DNA]</scope>
    <source>
        <strain evidence="2 3">NCPPB 101</strain>
    </source>
</reference>
<dbReference type="Gene3D" id="3.90.1340.10">
    <property type="entry name" value="Phage tail collar domain"/>
    <property type="match status" value="1"/>
</dbReference>
<dbReference type="Pfam" id="PF07484">
    <property type="entry name" value="Collar"/>
    <property type="match status" value="1"/>
</dbReference>
<proteinExistence type="predicted"/>
<dbReference type="InterPro" id="IPR037053">
    <property type="entry name" value="Phage_tail_collar_dom_sf"/>
</dbReference>
<keyword evidence="3" id="KW-1185">Reference proteome</keyword>
<organism evidence="2 3">
    <name type="scientific">Xanthomonas cassavae CFBP 4642</name>
    <dbReference type="NCBI Taxonomy" id="1219375"/>
    <lineage>
        <taxon>Bacteria</taxon>
        <taxon>Pseudomonadati</taxon>
        <taxon>Pseudomonadota</taxon>
        <taxon>Gammaproteobacteria</taxon>
        <taxon>Lysobacterales</taxon>
        <taxon>Lysobacteraceae</taxon>
        <taxon>Xanthomonas</taxon>
    </lineage>
</organism>
<protein>
    <submittedName>
        <fullName evidence="2">Tail fiber protein</fullName>
    </submittedName>
</protein>
<dbReference type="InterPro" id="IPR011083">
    <property type="entry name" value="Phage_tail_collar_dom"/>
</dbReference>
<evidence type="ECO:0000259" key="1">
    <source>
        <dbReference type="Pfam" id="PF07484"/>
    </source>
</evidence>
<dbReference type="EMBL" id="JAJGQJ010000009">
    <property type="protein sequence ID" value="MCC4619712.1"/>
    <property type="molecule type" value="Genomic_DNA"/>
</dbReference>
<accession>A0ABS8HCB1</accession>
<feature type="domain" description="Phage tail collar" evidence="1">
    <location>
        <begin position="23"/>
        <end position="79"/>
    </location>
</feature>
<dbReference type="SUPFAM" id="SSF88874">
    <property type="entry name" value="Receptor-binding domain of short tail fibre protein gp12"/>
    <property type="match status" value="1"/>
</dbReference>
<evidence type="ECO:0000313" key="3">
    <source>
        <dbReference type="Proteomes" id="UP001199206"/>
    </source>
</evidence>
<comment type="caution">
    <text evidence="2">The sequence shown here is derived from an EMBL/GenBank/DDBJ whole genome shotgun (WGS) entry which is preliminary data.</text>
</comment>
<dbReference type="Proteomes" id="UP001199206">
    <property type="component" value="Unassembled WGS sequence"/>
</dbReference>
<dbReference type="RefSeq" id="WP_228325660.1">
    <property type="nucleotide sequence ID" value="NZ_CAWLZN010000001.1"/>
</dbReference>
<name>A0ABS8HCB1_9XANT</name>
<sequence>MRDVRRRGFHIRRSARMTDAYLGEIRLFPFDWTPRGWLPCDGRTLTIQGNQALASLLGAQYGGDGRTNFNLPDLRGRVPVSQGINPSTTPPVTYAVGSYGGLESVALTAAQIPPHTHGVNAVNAPATTAAVVTASNLLLAQTPAPHTLYAPGGSTVGLAADSVSQEGAGAAHNNVQPSLVLNFCICTMGLYPQHP</sequence>
<gene>
    <name evidence="2" type="ORF">LL965_06270</name>
</gene>
<evidence type="ECO:0000313" key="2">
    <source>
        <dbReference type="EMBL" id="MCC4619712.1"/>
    </source>
</evidence>